<dbReference type="CDD" id="cd17470">
    <property type="entry name" value="T3SS_Flik_C"/>
    <property type="match status" value="1"/>
</dbReference>
<dbReference type="InterPro" id="IPR021136">
    <property type="entry name" value="Flagellar_hook_control-like_C"/>
</dbReference>
<dbReference type="PRINTS" id="PR01007">
    <property type="entry name" value="FLGHOOKFLIK"/>
</dbReference>
<feature type="region of interest" description="Disordered" evidence="4">
    <location>
        <begin position="352"/>
        <end position="409"/>
    </location>
</feature>
<proteinExistence type="inferred from homology"/>
<comment type="caution">
    <text evidence="6">The sequence shown here is derived from an EMBL/GenBank/DDBJ whole genome shotgun (WGS) entry which is preliminary data.</text>
</comment>
<organism evidence="6 7">
    <name type="scientific">Rubrivivax albus</name>
    <dbReference type="NCBI Taxonomy" id="2499835"/>
    <lineage>
        <taxon>Bacteria</taxon>
        <taxon>Pseudomonadati</taxon>
        <taxon>Pseudomonadota</taxon>
        <taxon>Betaproteobacteria</taxon>
        <taxon>Burkholderiales</taxon>
        <taxon>Sphaerotilaceae</taxon>
        <taxon>Rubrivivax</taxon>
    </lineage>
</organism>
<gene>
    <name evidence="6" type="ORF">ENE75_21085</name>
</gene>
<evidence type="ECO:0000256" key="1">
    <source>
        <dbReference type="ARBA" id="ARBA00003944"/>
    </source>
</evidence>
<dbReference type="EMBL" id="SACT01000009">
    <property type="protein sequence ID" value="RVT48857.1"/>
    <property type="molecule type" value="Genomic_DNA"/>
</dbReference>
<comment type="similarity">
    <text evidence="2">Belongs to the FliK family.</text>
</comment>
<dbReference type="PANTHER" id="PTHR37533:SF2">
    <property type="entry name" value="FLAGELLAR HOOK-LENGTH CONTROL PROTEIN"/>
    <property type="match status" value="1"/>
</dbReference>
<evidence type="ECO:0000313" key="6">
    <source>
        <dbReference type="EMBL" id="RVT48857.1"/>
    </source>
</evidence>
<dbReference type="AlphaFoldDB" id="A0A3S2UM53"/>
<dbReference type="Pfam" id="PF02120">
    <property type="entry name" value="Flg_hook"/>
    <property type="match status" value="1"/>
</dbReference>
<dbReference type="InterPro" id="IPR038610">
    <property type="entry name" value="FliK-like_C_sf"/>
</dbReference>
<dbReference type="Proteomes" id="UP000288178">
    <property type="component" value="Unassembled WGS sequence"/>
</dbReference>
<keyword evidence="7" id="KW-1185">Reference proteome</keyword>
<feature type="domain" description="Flagellar hook-length control protein-like C-terminal" evidence="5">
    <location>
        <begin position="286"/>
        <end position="364"/>
    </location>
</feature>
<keyword evidence="3" id="KW-1005">Bacterial flagellum biogenesis</keyword>
<feature type="compositionally biased region" description="Polar residues" evidence="4">
    <location>
        <begin position="7"/>
        <end position="23"/>
    </location>
</feature>
<feature type="compositionally biased region" description="Polar residues" evidence="4">
    <location>
        <begin position="114"/>
        <end position="125"/>
    </location>
</feature>
<dbReference type="GO" id="GO:0044780">
    <property type="term" value="P:bacterial-type flagellum assembly"/>
    <property type="evidence" value="ECO:0007669"/>
    <property type="project" value="InterPro"/>
</dbReference>
<feature type="region of interest" description="Disordered" evidence="4">
    <location>
        <begin position="1"/>
        <end position="189"/>
    </location>
</feature>
<feature type="compositionally biased region" description="Basic and acidic residues" evidence="4">
    <location>
        <begin position="96"/>
        <end position="105"/>
    </location>
</feature>
<reference evidence="6 7" key="1">
    <citation type="submission" date="2019-01" db="EMBL/GenBank/DDBJ databases">
        <authorList>
            <person name="Chen W.-M."/>
        </authorList>
    </citation>
    <scope>NUCLEOTIDE SEQUENCE [LARGE SCALE GENOMIC DNA]</scope>
    <source>
        <strain evidence="6 7">ICH-3</strain>
    </source>
</reference>
<feature type="compositionally biased region" description="Low complexity" evidence="4">
    <location>
        <begin position="84"/>
        <end position="95"/>
    </location>
</feature>
<dbReference type="InterPro" id="IPR001635">
    <property type="entry name" value="Flag_hook_Flik"/>
</dbReference>
<name>A0A3S2UM53_9BURK</name>
<protein>
    <submittedName>
        <fullName evidence="6">Flagellar hook-length control protein FliK</fullName>
    </submittedName>
</protein>
<evidence type="ECO:0000256" key="2">
    <source>
        <dbReference type="ARBA" id="ARBA00009149"/>
    </source>
</evidence>
<evidence type="ECO:0000256" key="4">
    <source>
        <dbReference type="SAM" id="MobiDB-lite"/>
    </source>
</evidence>
<dbReference type="Gene3D" id="3.30.750.140">
    <property type="match status" value="1"/>
</dbReference>
<evidence type="ECO:0000259" key="5">
    <source>
        <dbReference type="Pfam" id="PF02120"/>
    </source>
</evidence>
<keyword evidence="6" id="KW-0282">Flagellum</keyword>
<dbReference type="PANTHER" id="PTHR37533">
    <property type="entry name" value="FLAGELLAR HOOK-LENGTH CONTROL PROTEIN"/>
    <property type="match status" value="1"/>
</dbReference>
<keyword evidence="6" id="KW-0969">Cilium</keyword>
<comment type="function">
    <text evidence="1">Controls the length of the flagellar hook.</text>
</comment>
<evidence type="ECO:0000256" key="3">
    <source>
        <dbReference type="ARBA" id="ARBA00022795"/>
    </source>
</evidence>
<evidence type="ECO:0000313" key="7">
    <source>
        <dbReference type="Proteomes" id="UP000288178"/>
    </source>
</evidence>
<dbReference type="InterPro" id="IPR052563">
    <property type="entry name" value="FliK"/>
</dbReference>
<sequence>MHVAATTPAQTISPSATPQQPGSDETDAFSRALQAARRAAPGQDRDRPDINGRSVQAAPQKSGHHMIRKASAPGGSPGEDALSAPDTAADPVVADRPVDRPDRVTADVALADLNQASDQQLSPAQPQAWLPPGLRPELGRAATPAEPVDQAPEDDSDVALVAGADDRPRPGRGGGASWAAARGADGDHAGVARGKLDELAESDTTGAAEAPLSAPGAGFGQAFRQAVGDAAPAVSGATAMHPATGAPAATPDVADAPEGVALPEREIRAPLHSPAFPPALGAQLTLLVKEGVTEARLHLNPAEMGPIAVQIQIEGHHARVEMVAEHASTRQALEQSMPSLASALRDSGLTLTGGGVFEHSTRQDQQSDTPANARASWRADGEGQGDPDGGAELLTRLPASPRGVVDVYA</sequence>
<accession>A0A3S2UM53</accession>
<dbReference type="GO" id="GO:0009424">
    <property type="term" value="C:bacterial-type flagellum hook"/>
    <property type="evidence" value="ECO:0007669"/>
    <property type="project" value="InterPro"/>
</dbReference>
<keyword evidence="6" id="KW-0966">Cell projection</keyword>